<keyword evidence="1" id="KW-0269">Exonuclease</keyword>
<dbReference type="EMBL" id="CM043023">
    <property type="protein sequence ID" value="KAI4455534.1"/>
    <property type="molecule type" value="Genomic_DNA"/>
</dbReference>
<gene>
    <name evidence="1" type="ORF">MML48_9g00013209</name>
</gene>
<reference evidence="1" key="1">
    <citation type="submission" date="2022-04" db="EMBL/GenBank/DDBJ databases">
        <title>Chromosome-scale genome assembly of Holotrichia oblita Faldermann.</title>
        <authorList>
            <person name="Rongchong L."/>
        </authorList>
    </citation>
    <scope>NUCLEOTIDE SEQUENCE</scope>
    <source>
        <strain evidence="1">81SQS9</strain>
    </source>
</reference>
<keyword evidence="2" id="KW-1185">Reference proteome</keyword>
<keyword evidence="1" id="KW-0540">Nuclease</keyword>
<name>A0ACB9SJP4_HOLOL</name>
<proteinExistence type="predicted"/>
<accession>A0ACB9SJP4</accession>
<comment type="caution">
    <text evidence="1">The sequence shown here is derived from an EMBL/GenBank/DDBJ whole genome shotgun (WGS) entry which is preliminary data.</text>
</comment>
<keyword evidence="1" id="KW-0378">Hydrolase</keyword>
<protein>
    <submittedName>
        <fullName evidence="1">Exonuclease phage-type/recb c-terminal domain-containing protein</fullName>
    </submittedName>
</protein>
<dbReference type="Proteomes" id="UP001056778">
    <property type="component" value="Chromosome 9"/>
</dbReference>
<sequence length="212" mass="23596">MAGFRPTGIYPFNKDVIADVAYTPSTLTERALQTLPETTSPIVSEQDDDHREAASDSESNWVACPQQTLAIFHKTVGQSKNPLWLKIRRFRLTASLFGTVLAACRRNRYPPSLFKKLTGTYNLDGVNAIQWGREHEAKAVEEFTAVTGLSVTPAGIWLDQCGYLGATPDGFVGDEDLLEVKCPFKYRNSNIVEVLPDEKHYISVPTLRCSNN</sequence>
<organism evidence="1 2">
    <name type="scientific">Holotrichia oblita</name>
    <name type="common">Chafer beetle</name>
    <dbReference type="NCBI Taxonomy" id="644536"/>
    <lineage>
        <taxon>Eukaryota</taxon>
        <taxon>Metazoa</taxon>
        <taxon>Ecdysozoa</taxon>
        <taxon>Arthropoda</taxon>
        <taxon>Hexapoda</taxon>
        <taxon>Insecta</taxon>
        <taxon>Pterygota</taxon>
        <taxon>Neoptera</taxon>
        <taxon>Endopterygota</taxon>
        <taxon>Coleoptera</taxon>
        <taxon>Polyphaga</taxon>
        <taxon>Scarabaeiformia</taxon>
        <taxon>Scarabaeidae</taxon>
        <taxon>Melolonthinae</taxon>
        <taxon>Holotrichia</taxon>
    </lineage>
</organism>
<evidence type="ECO:0000313" key="2">
    <source>
        <dbReference type="Proteomes" id="UP001056778"/>
    </source>
</evidence>
<evidence type="ECO:0000313" key="1">
    <source>
        <dbReference type="EMBL" id="KAI4455534.1"/>
    </source>
</evidence>